<comment type="caution">
    <text evidence="1">The sequence shown here is derived from an EMBL/GenBank/DDBJ whole genome shotgun (WGS) entry which is preliminary data.</text>
</comment>
<dbReference type="Proteomes" id="UP000304953">
    <property type="component" value="Unassembled WGS sequence"/>
</dbReference>
<keyword evidence="2" id="KW-1185">Reference proteome</keyword>
<dbReference type="EMBL" id="SRYA01000033">
    <property type="protein sequence ID" value="TGY95216.1"/>
    <property type="molecule type" value="Genomic_DNA"/>
</dbReference>
<proteinExistence type="predicted"/>
<evidence type="ECO:0000313" key="2">
    <source>
        <dbReference type="Proteomes" id="UP000304953"/>
    </source>
</evidence>
<protein>
    <submittedName>
        <fullName evidence="1">FMN-binding protein</fullName>
    </submittedName>
</protein>
<accession>A0AC61RUC5</accession>
<evidence type="ECO:0000313" key="1">
    <source>
        <dbReference type="EMBL" id="TGY95216.1"/>
    </source>
</evidence>
<reference evidence="1" key="1">
    <citation type="submission" date="2019-04" db="EMBL/GenBank/DDBJ databases">
        <title>Microbes associate with the intestines of laboratory mice.</title>
        <authorList>
            <person name="Navarre W."/>
            <person name="Wong E."/>
            <person name="Huang K."/>
            <person name="Tropini C."/>
            <person name="Ng K."/>
            <person name="Yu B."/>
        </authorList>
    </citation>
    <scope>NUCLEOTIDE SEQUENCE</scope>
    <source>
        <strain evidence="1">NM01_1-7b</strain>
    </source>
</reference>
<sequence>MQKRSKICLAGLLACICVIFSGCGSQKSEGKWEDGYYTAIMDEYSHGWKEYVTICVMNNKIVSVEFNARNPSGFIKAWDNAYMKNMNPVSGTYPNRYTRTYAAELLADQSADDIDMIAGASSSGGNFRRLAAAVLECAKKGDTEIAVVATEQE</sequence>
<name>A0AC61RUC5_9FIRM</name>
<gene>
    <name evidence="1" type="ORF">E5329_16225</name>
</gene>
<organism evidence="1 2">
    <name type="scientific">Petralouisia muris</name>
    <dbReference type="NCBI Taxonomy" id="3032872"/>
    <lineage>
        <taxon>Bacteria</taxon>
        <taxon>Bacillati</taxon>
        <taxon>Bacillota</taxon>
        <taxon>Clostridia</taxon>
        <taxon>Lachnospirales</taxon>
        <taxon>Lachnospiraceae</taxon>
        <taxon>Petralouisia</taxon>
    </lineage>
</organism>